<dbReference type="InterPro" id="IPR041249">
    <property type="entry name" value="HEPN_DZIP3"/>
</dbReference>
<proteinExistence type="predicted"/>
<dbReference type="Pfam" id="PF18738">
    <property type="entry name" value="HEPN_DZIP3"/>
    <property type="match status" value="1"/>
</dbReference>
<sequence>MDIMFPPNGSATNLDDYDITLLSAIFQNFVPTLSQQEKDMIKRLREVRNKLYAHANSCQISASDFQTYWNDISSTLTTLSKQCKDTAFETKISQEIKCTQVSAIPAGAYLDILKTWFESVKDEVDSVKDEVVYVKDKVDSVKDEVVYVKDKVDSVKDEVDSVKDEVVYVKDKVDSVTDELQIVTARLHTLESKNKSSASES</sequence>
<feature type="domain" description="DZIP3-like HEPN" evidence="1">
    <location>
        <begin position="2"/>
        <end position="84"/>
    </location>
</feature>
<comment type="caution">
    <text evidence="2">The sequence shown here is derived from an EMBL/GenBank/DDBJ whole genome shotgun (WGS) entry which is preliminary data.</text>
</comment>
<keyword evidence="3" id="KW-1185">Reference proteome</keyword>
<reference evidence="2 3" key="1">
    <citation type="submission" date="2024-11" db="EMBL/GenBank/DDBJ databases">
        <title>Chromosome-level genome assembly of the freshwater bivalve Anodonta woodiana.</title>
        <authorList>
            <person name="Chen X."/>
        </authorList>
    </citation>
    <scope>NUCLEOTIDE SEQUENCE [LARGE SCALE GENOMIC DNA]</scope>
    <source>
        <strain evidence="2">MN2024</strain>
        <tissue evidence="2">Gills</tissue>
    </source>
</reference>
<accession>A0ABD3V2Y0</accession>
<dbReference type="SUPFAM" id="SSF57997">
    <property type="entry name" value="Tropomyosin"/>
    <property type="match status" value="1"/>
</dbReference>
<dbReference type="Proteomes" id="UP001634394">
    <property type="component" value="Unassembled WGS sequence"/>
</dbReference>
<dbReference type="EMBL" id="JBJQND010000014">
    <property type="protein sequence ID" value="KAL3856010.1"/>
    <property type="molecule type" value="Genomic_DNA"/>
</dbReference>
<evidence type="ECO:0000259" key="1">
    <source>
        <dbReference type="Pfam" id="PF18738"/>
    </source>
</evidence>
<name>A0ABD3V2Y0_SINWO</name>
<evidence type="ECO:0000313" key="2">
    <source>
        <dbReference type="EMBL" id="KAL3856010.1"/>
    </source>
</evidence>
<evidence type="ECO:0000313" key="3">
    <source>
        <dbReference type="Proteomes" id="UP001634394"/>
    </source>
</evidence>
<organism evidence="2 3">
    <name type="scientific">Sinanodonta woodiana</name>
    <name type="common">Chinese pond mussel</name>
    <name type="synonym">Anodonta woodiana</name>
    <dbReference type="NCBI Taxonomy" id="1069815"/>
    <lineage>
        <taxon>Eukaryota</taxon>
        <taxon>Metazoa</taxon>
        <taxon>Spiralia</taxon>
        <taxon>Lophotrochozoa</taxon>
        <taxon>Mollusca</taxon>
        <taxon>Bivalvia</taxon>
        <taxon>Autobranchia</taxon>
        <taxon>Heteroconchia</taxon>
        <taxon>Palaeoheterodonta</taxon>
        <taxon>Unionida</taxon>
        <taxon>Unionoidea</taxon>
        <taxon>Unionidae</taxon>
        <taxon>Unioninae</taxon>
        <taxon>Sinanodonta</taxon>
    </lineage>
</organism>
<dbReference type="AlphaFoldDB" id="A0ABD3V2Y0"/>
<dbReference type="Gene3D" id="1.20.5.340">
    <property type="match status" value="1"/>
</dbReference>
<gene>
    <name evidence="2" type="ORF">ACJMK2_015207</name>
</gene>
<protein>
    <recommendedName>
        <fullName evidence="1">DZIP3-like HEPN domain-containing protein</fullName>
    </recommendedName>
</protein>